<sequence length="516" mass="54570">MKAVTGKDMGDIDKYSIKDIGIPGIVLMENAALKVVKHINGYLTKGPRLPIQTVIIAGKGNNAGDAFAVARHLWVEDNKIELYCLFGKETFTGDAKLNFDILEAMGVPIKFIGVNSSTEELCNDIEKAELVLDGIFGTGFRGEIQGIIKQVADIVNRHSRYTISIDIASGIESATGRISESCIKADKTVTFQLPKIGQLVYPGAEYTGELAVESIGMPGKAVDYVTETTTWVDRNFVRSLIPSRKAEYNKGNCGKVAVISGSTGMAGSGCLTAKACLRAGSGLVYLAVPSNLINVYQCVVPEAVVIDLKDSQGVIRGESIDTIAELLAKCDVAAIGPGLSSEKSLYNIIRRLAEAINLPVILDADALNVIAENTDIFGAFKNQVVITPHPGEMARLTGLDIPYIQSNRIEVAKKYAALWGVTVVLKGARTIIADKSGHIYINSTGNPGMATAGSGDSLTGIIASLTGQGAQTTFAAVAGVYLHGLAGDIAARSKGEYGLTAMDIVENIPSAILETI</sequence>
<comment type="catalytic activity">
    <reaction evidence="15 17 19">
        <text>(6S)-NADHX + ADP = AMP + phosphate + NADH + H(+)</text>
        <dbReference type="Rhea" id="RHEA:32223"/>
        <dbReference type="ChEBI" id="CHEBI:15378"/>
        <dbReference type="ChEBI" id="CHEBI:43474"/>
        <dbReference type="ChEBI" id="CHEBI:57945"/>
        <dbReference type="ChEBI" id="CHEBI:64074"/>
        <dbReference type="ChEBI" id="CHEBI:456215"/>
        <dbReference type="ChEBI" id="CHEBI:456216"/>
        <dbReference type="EC" id="4.2.1.136"/>
    </reaction>
</comment>
<feature type="binding site" evidence="17">
    <location>
        <begin position="426"/>
        <end position="430"/>
    </location>
    <ligand>
        <name>AMP</name>
        <dbReference type="ChEBI" id="CHEBI:456215"/>
    </ligand>
</feature>
<comment type="function">
    <text evidence="18">Catalyzes the epimerization of the S- and R-forms of NAD(P)HX, a damaged form of NAD(P)H that is a result of enzymatic or heat-dependent hydration. This is a prerequisite for the S-specific NAD(P)H-hydrate dehydratase to allow the repair of both epimers of NAD(P)HX.</text>
</comment>
<comment type="similarity">
    <text evidence="4 19">In the C-terminal section; belongs to the NnrD/CARKD family.</text>
</comment>
<evidence type="ECO:0000256" key="2">
    <source>
        <dbReference type="ARBA" id="ARBA00000909"/>
    </source>
</evidence>
<evidence type="ECO:0000256" key="14">
    <source>
        <dbReference type="ARBA" id="ARBA00025153"/>
    </source>
</evidence>
<dbReference type="AlphaFoldDB" id="B8I8C1"/>
<evidence type="ECO:0000256" key="12">
    <source>
        <dbReference type="ARBA" id="ARBA00023239"/>
    </source>
</evidence>
<dbReference type="NCBIfam" id="TIGR00196">
    <property type="entry name" value="yjeF_cterm"/>
    <property type="match status" value="1"/>
</dbReference>
<comment type="cofactor">
    <cofactor evidence="17">
        <name>Mg(2+)</name>
        <dbReference type="ChEBI" id="CHEBI:18420"/>
    </cofactor>
</comment>
<dbReference type="Proteomes" id="UP000001349">
    <property type="component" value="Chromosome"/>
</dbReference>
<keyword evidence="11 18" id="KW-0413">Isomerase</keyword>
<comment type="catalytic activity">
    <reaction evidence="16 17 19">
        <text>(6S)-NADPHX + ADP = AMP + phosphate + NADPH + H(+)</text>
        <dbReference type="Rhea" id="RHEA:32235"/>
        <dbReference type="ChEBI" id="CHEBI:15378"/>
        <dbReference type="ChEBI" id="CHEBI:43474"/>
        <dbReference type="ChEBI" id="CHEBI:57783"/>
        <dbReference type="ChEBI" id="CHEBI:64076"/>
        <dbReference type="ChEBI" id="CHEBI:456215"/>
        <dbReference type="ChEBI" id="CHEBI:456216"/>
        <dbReference type="EC" id="4.2.1.136"/>
    </reaction>
</comment>
<evidence type="ECO:0000256" key="10">
    <source>
        <dbReference type="ARBA" id="ARBA00023027"/>
    </source>
</evidence>
<dbReference type="InterPro" id="IPR004443">
    <property type="entry name" value="YjeF_N_dom"/>
</dbReference>
<dbReference type="EC" id="5.1.99.6" evidence="19"/>
<evidence type="ECO:0000256" key="9">
    <source>
        <dbReference type="ARBA" id="ARBA00022958"/>
    </source>
</evidence>
<dbReference type="eggNOG" id="COG0063">
    <property type="taxonomic scope" value="Bacteria"/>
</dbReference>
<dbReference type="EMBL" id="CP001348">
    <property type="protein sequence ID" value="ACL77221.1"/>
    <property type="molecule type" value="Genomic_DNA"/>
</dbReference>
<keyword evidence="22" id="KW-0418">Kinase</keyword>
<comment type="caution">
    <text evidence="17">Lacks conserved residue(s) required for the propagation of feature annotation.</text>
</comment>
<feature type="domain" description="YjeF C-terminal" evidence="20">
    <location>
        <begin position="233"/>
        <end position="515"/>
    </location>
</feature>
<comment type="similarity">
    <text evidence="17">Belongs to the NnrD/CARKD family.</text>
</comment>
<dbReference type="KEGG" id="cce:Ccel_2927"/>
<dbReference type="PIRSF" id="PIRSF017184">
    <property type="entry name" value="Nnr"/>
    <property type="match status" value="1"/>
</dbReference>
<evidence type="ECO:0000256" key="4">
    <source>
        <dbReference type="ARBA" id="ARBA00009524"/>
    </source>
</evidence>
<dbReference type="HOGENOM" id="CLU_024853_4_1_9"/>
<dbReference type="CDD" id="cd01171">
    <property type="entry name" value="YXKO-related"/>
    <property type="match status" value="1"/>
</dbReference>
<keyword evidence="13" id="KW-0511">Multifunctional enzyme</keyword>
<evidence type="ECO:0000256" key="19">
    <source>
        <dbReference type="PIRNR" id="PIRNR017184"/>
    </source>
</evidence>
<organism evidence="22 23">
    <name type="scientific">Ruminiclostridium cellulolyticum (strain ATCC 35319 / DSM 5812 / JCM 6584 / H10)</name>
    <name type="common">Clostridium cellulolyticum</name>
    <dbReference type="NCBI Taxonomy" id="394503"/>
    <lineage>
        <taxon>Bacteria</taxon>
        <taxon>Bacillati</taxon>
        <taxon>Bacillota</taxon>
        <taxon>Clostridia</taxon>
        <taxon>Eubacteriales</taxon>
        <taxon>Oscillospiraceae</taxon>
        <taxon>Ruminiclostridium</taxon>
    </lineage>
</organism>
<comment type="function">
    <text evidence="17">Catalyzes the dehydration of the S-form of NAD(P)HX at the expense of ADP, which is converted to AMP. Together with NAD(P)HX epimerase, which catalyzes the epimerization of the S- and R-forms, the enzyme allows the repair of both epimers of NAD(P)HX, a damaged form of NAD(P)H that is a result of enzymatic or heat-dependent hydration.</text>
</comment>
<evidence type="ECO:0000256" key="8">
    <source>
        <dbReference type="ARBA" id="ARBA00022857"/>
    </source>
</evidence>
<keyword evidence="5 18" id="KW-0479">Metal-binding</keyword>
<evidence type="ECO:0000256" key="7">
    <source>
        <dbReference type="ARBA" id="ARBA00022840"/>
    </source>
</evidence>
<protein>
    <recommendedName>
        <fullName evidence="19">Bifunctional NAD(P)H-hydrate repair enzyme</fullName>
    </recommendedName>
    <alternativeName>
        <fullName evidence="19">Nicotinamide nucleotide repair protein</fullName>
    </alternativeName>
    <domain>
        <recommendedName>
            <fullName evidence="19">ADP-dependent (S)-NAD(P)H-hydrate dehydratase</fullName>
            <ecNumber evidence="19">4.2.1.136</ecNumber>
        </recommendedName>
        <alternativeName>
            <fullName evidence="19">ADP-dependent NAD(P)HX dehydratase</fullName>
        </alternativeName>
    </domain>
    <domain>
        <recommendedName>
            <fullName evidence="19">NAD(P)H-hydrate epimerase</fullName>
            <ecNumber evidence="19">5.1.99.6</ecNumber>
        </recommendedName>
    </domain>
</protein>
<keyword evidence="23" id="KW-1185">Reference proteome</keyword>
<dbReference type="GO" id="GO:0016301">
    <property type="term" value="F:kinase activity"/>
    <property type="evidence" value="ECO:0007669"/>
    <property type="project" value="UniProtKB-KW"/>
</dbReference>
<evidence type="ECO:0000256" key="16">
    <source>
        <dbReference type="ARBA" id="ARBA00049209"/>
    </source>
</evidence>
<keyword evidence="7 17" id="KW-0067">ATP-binding</keyword>
<reference evidence="22 23" key="1">
    <citation type="submission" date="2009-01" db="EMBL/GenBank/DDBJ databases">
        <title>Complete sequence of Clostridium cellulolyticum H10.</title>
        <authorList>
            <consortium name="US DOE Joint Genome Institute"/>
            <person name="Lucas S."/>
            <person name="Copeland A."/>
            <person name="Lapidus A."/>
            <person name="Glavina del Rio T."/>
            <person name="Dalin E."/>
            <person name="Tice H."/>
            <person name="Bruce D."/>
            <person name="Goodwin L."/>
            <person name="Pitluck S."/>
            <person name="Chertkov O."/>
            <person name="Saunders E."/>
            <person name="Brettin T."/>
            <person name="Detter J.C."/>
            <person name="Han C."/>
            <person name="Larimer F."/>
            <person name="Land M."/>
            <person name="Hauser L."/>
            <person name="Kyrpides N."/>
            <person name="Ivanova N."/>
            <person name="Zhou J."/>
            <person name="Richardson P."/>
        </authorList>
    </citation>
    <scope>NUCLEOTIDE SEQUENCE [LARGE SCALE GENOMIC DNA]</scope>
    <source>
        <strain evidence="23">ATCC 35319 / DSM 5812 / JCM 6584 / H10</strain>
    </source>
</reference>
<dbReference type="Gene3D" id="3.40.50.10260">
    <property type="entry name" value="YjeF N-terminal domain"/>
    <property type="match status" value="1"/>
</dbReference>
<dbReference type="RefSeq" id="WP_015926288.1">
    <property type="nucleotide sequence ID" value="NC_011898.1"/>
</dbReference>
<feature type="binding site" evidence="18">
    <location>
        <begin position="137"/>
        <end position="143"/>
    </location>
    <ligand>
        <name>(6S)-NADPHX</name>
        <dbReference type="ChEBI" id="CHEBI:64076"/>
    </ligand>
</feature>
<dbReference type="InterPro" id="IPR000631">
    <property type="entry name" value="CARKD"/>
</dbReference>
<name>B8I8C1_RUMCH</name>
<evidence type="ECO:0000313" key="23">
    <source>
        <dbReference type="Proteomes" id="UP000001349"/>
    </source>
</evidence>
<gene>
    <name evidence="17" type="primary">nnrD</name>
    <name evidence="18" type="synonym">nnrE</name>
    <name evidence="22" type="ordered locus">Ccel_2927</name>
</gene>
<evidence type="ECO:0000256" key="17">
    <source>
        <dbReference type="HAMAP-Rule" id="MF_01965"/>
    </source>
</evidence>
<comment type="subunit">
    <text evidence="17">Homotetramer.</text>
</comment>
<dbReference type="PANTHER" id="PTHR12592:SF0">
    <property type="entry name" value="ATP-DEPENDENT (S)-NAD(P)H-HYDRATE DEHYDRATASE"/>
    <property type="match status" value="1"/>
</dbReference>
<accession>B8I8C1</accession>
<dbReference type="Gene3D" id="3.40.1190.20">
    <property type="match status" value="1"/>
</dbReference>
<evidence type="ECO:0000256" key="11">
    <source>
        <dbReference type="ARBA" id="ARBA00023235"/>
    </source>
</evidence>
<dbReference type="InterPro" id="IPR030677">
    <property type="entry name" value="Nnr"/>
</dbReference>
<evidence type="ECO:0000259" key="21">
    <source>
        <dbReference type="PROSITE" id="PS51385"/>
    </source>
</evidence>
<dbReference type="GO" id="GO:0110051">
    <property type="term" value="P:metabolite repair"/>
    <property type="evidence" value="ECO:0007669"/>
    <property type="project" value="TreeGrafter"/>
</dbReference>
<evidence type="ECO:0000256" key="6">
    <source>
        <dbReference type="ARBA" id="ARBA00022741"/>
    </source>
</evidence>
<feature type="binding site" evidence="18">
    <location>
        <position position="166"/>
    </location>
    <ligand>
        <name>(6S)-NADPHX</name>
        <dbReference type="ChEBI" id="CHEBI:64076"/>
    </ligand>
</feature>
<evidence type="ECO:0000256" key="13">
    <source>
        <dbReference type="ARBA" id="ARBA00023268"/>
    </source>
</evidence>
<keyword evidence="6 17" id="KW-0547">Nucleotide-binding</keyword>
<dbReference type="GO" id="GO:0052856">
    <property type="term" value="F:NAD(P)HX epimerase activity"/>
    <property type="evidence" value="ECO:0007669"/>
    <property type="project" value="UniProtKB-UniRule"/>
</dbReference>
<keyword evidence="12 17" id="KW-0456">Lyase</keyword>
<evidence type="ECO:0000256" key="18">
    <source>
        <dbReference type="HAMAP-Rule" id="MF_01966"/>
    </source>
</evidence>
<dbReference type="HAMAP" id="MF_01965">
    <property type="entry name" value="NADHX_dehydratase"/>
    <property type="match status" value="1"/>
</dbReference>
<dbReference type="Pfam" id="PF03853">
    <property type="entry name" value="YjeF_N"/>
    <property type="match status" value="1"/>
</dbReference>
<dbReference type="SUPFAM" id="SSF64153">
    <property type="entry name" value="YjeF N-terminal domain-like"/>
    <property type="match status" value="1"/>
</dbReference>
<feature type="domain" description="YjeF N-terminal" evidence="21">
    <location>
        <begin position="9"/>
        <end position="223"/>
    </location>
</feature>
<dbReference type="HAMAP" id="MF_01966">
    <property type="entry name" value="NADHX_epimerase"/>
    <property type="match status" value="1"/>
</dbReference>
<dbReference type="eggNOG" id="COG0062">
    <property type="taxonomic scope" value="Bacteria"/>
</dbReference>
<dbReference type="GO" id="GO:0046496">
    <property type="term" value="P:nicotinamide nucleotide metabolic process"/>
    <property type="evidence" value="ECO:0007669"/>
    <property type="project" value="UniProtKB-UniRule"/>
</dbReference>
<comment type="similarity">
    <text evidence="18">Belongs to the NnrE/AIBP family.</text>
</comment>
<dbReference type="GO" id="GO:0005524">
    <property type="term" value="F:ATP binding"/>
    <property type="evidence" value="ECO:0007669"/>
    <property type="project" value="UniProtKB-UniRule"/>
</dbReference>
<feature type="binding site" evidence="17">
    <location>
        <position position="456"/>
    </location>
    <ligand>
        <name>(6S)-NADPHX</name>
        <dbReference type="ChEBI" id="CHEBI:64076"/>
    </ligand>
</feature>
<comment type="catalytic activity">
    <reaction evidence="1 18 19">
        <text>(6R)-NADHX = (6S)-NADHX</text>
        <dbReference type="Rhea" id="RHEA:32215"/>
        <dbReference type="ChEBI" id="CHEBI:64074"/>
        <dbReference type="ChEBI" id="CHEBI:64075"/>
        <dbReference type="EC" id="5.1.99.6"/>
    </reaction>
</comment>
<feature type="binding site" evidence="18">
    <location>
        <position position="169"/>
    </location>
    <ligand>
        <name>K(+)</name>
        <dbReference type="ChEBI" id="CHEBI:29103"/>
    </ligand>
</feature>
<dbReference type="SUPFAM" id="SSF53613">
    <property type="entry name" value="Ribokinase-like"/>
    <property type="match status" value="1"/>
</dbReference>
<dbReference type="GO" id="GO:0052855">
    <property type="term" value="F:ADP-dependent NAD(P)H-hydrate dehydratase activity"/>
    <property type="evidence" value="ECO:0007669"/>
    <property type="project" value="UniProtKB-UniRule"/>
</dbReference>
<dbReference type="InterPro" id="IPR036652">
    <property type="entry name" value="YjeF_N_dom_sf"/>
</dbReference>
<evidence type="ECO:0000256" key="5">
    <source>
        <dbReference type="ARBA" id="ARBA00022723"/>
    </source>
</evidence>
<feature type="binding site" evidence="18">
    <location>
        <position position="133"/>
    </location>
    <ligand>
        <name>K(+)</name>
        <dbReference type="ChEBI" id="CHEBI:29103"/>
    </ligand>
</feature>
<comment type="cofactor">
    <cofactor evidence="18 19">
        <name>K(+)</name>
        <dbReference type="ChEBI" id="CHEBI:29103"/>
    </cofactor>
    <text evidence="18 19">Binds 1 potassium ion per subunit.</text>
</comment>
<comment type="function">
    <text evidence="14 19">Bifunctional enzyme that catalyzes the epimerization of the S- and R-forms of NAD(P)HX and the dehydration of the S-form of NAD(P)HX at the expense of ADP, which is converted to AMP. This allows the repair of both epimers of NAD(P)HX, a damaged form of NAD(P)H that is a result of enzymatic or heat-dependent hydration.</text>
</comment>
<feature type="binding site" evidence="17">
    <location>
        <position position="338"/>
    </location>
    <ligand>
        <name>(6S)-NADPHX</name>
        <dbReference type="ChEBI" id="CHEBI:64076"/>
    </ligand>
</feature>
<dbReference type="STRING" id="394503.Ccel_2927"/>
<evidence type="ECO:0000256" key="3">
    <source>
        <dbReference type="ARBA" id="ARBA00006001"/>
    </source>
</evidence>
<dbReference type="Pfam" id="PF01256">
    <property type="entry name" value="Carb_kinase"/>
    <property type="match status" value="1"/>
</dbReference>
<evidence type="ECO:0000256" key="1">
    <source>
        <dbReference type="ARBA" id="ARBA00000013"/>
    </source>
</evidence>
<keyword evidence="8 17" id="KW-0521">NADP</keyword>
<comment type="catalytic activity">
    <reaction evidence="2 18 19">
        <text>(6R)-NADPHX = (6S)-NADPHX</text>
        <dbReference type="Rhea" id="RHEA:32227"/>
        <dbReference type="ChEBI" id="CHEBI:64076"/>
        <dbReference type="ChEBI" id="CHEBI:64077"/>
        <dbReference type="EC" id="5.1.99.6"/>
    </reaction>
</comment>
<dbReference type="GO" id="GO:0046872">
    <property type="term" value="F:metal ion binding"/>
    <property type="evidence" value="ECO:0007669"/>
    <property type="project" value="UniProtKB-UniRule"/>
</dbReference>
<proteinExistence type="inferred from homology"/>
<comment type="similarity">
    <text evidence="3 19">In the N-terminal section; belongs to the NnrE/AIBP family.</text>
</comment>
<dbReference type="OrthoDB" id="9806925at2"/>
<dbReference type="PANTHER" id="PTHR12592">
    <property type="entry name" value="ATP-DEPENDENT (S)-NAD(P)H-HYDRATE DEHYDRATASE FAMILY MEMBER"/>
    <property type="match status" value="1"/>
</dbReference>
<dbReference type="PROSITE" id="PS51385">
    <property type="entry name" value="YJEF_N"/>
    <property type="match status" value="1"/>
</dbReference>
<keyword evidence="9 18" id="KW-0630">Potassium</keyword>
<evidence type="ECO:0000313" key="22">
    <source>
        <dbReference type="EMBL" id="ACL77221.1"/>
    </source>
</evidence>
<dbReference type="InterPro" id="IPR029056">
    <property type="entry name" value="Ribokinase-like"/>
</dbReference>
<feature type="binding site" evidence="17">
    <location>
        <position position="389"/>
    </location>
    <ligand>
        <name>(6S)-NADPHX</name>
        <dbReference type="ChEBI" id="CHEBI:64076"/>
    </ligand>
</feature>
<evidence type="ECO:0000256" key="15">
    <source>
        <dbReference type="ARBA" id="ARBA00048238"/>
    </source>
</evidence>
<feature type="binding site" evidence="17">
    <location>
        <position position="455"/>
    </location>
    <ligand>
        <name>AMP</name>
        <dbReference type="ChEBI" id="CHEBI:456215"/>
    </ligand>
</feature>
<keyword evidence="10 17" id="KW-0520">NAD</keyword>
<dbReference type="PROSITE" id="PS51383">
    <property type="entry name" value="YJEF_C_3"/>
    <property type="match status" value="1"/>
</dbReference>
<dbReference type="NCBIfam" id="TIGR00197">
    <property type="entry name" value="yjeF_nterm"/>
    <property type="match status" value="1"/>
</dbReference>
<feature type="binding site" evidence="18">
    <location>
        <position position="62"/>
    </location>
    <ligand>
        <name>K(+)</name>
        <dbReference type="ChEBI" id="CHEBI:29103"/>
    </ligand>
</feature>
<dbReference type="EC" id="4.2.1.136" evidence="19"/>
<evidence type="ECO:0000259" key="20">
    <source>
        <dbReference type="PROSITE" id="PS51383"/>
    </source>
</evidence>
<keyword evidence="22" id="KW-0808">Transferase</keyword>